<dbReference type="InterPro" id="IPR016181">
    <property type="entry name" value="Acyl_CoA_acyltransferase"/>
</dbReference>
<reference evidence="4 5" key="1">
    <citation type="submission" date="2017-04" db="EMBL/GenBank/DDBJ databases">
        <title>Comparative genome analysis of Subtercola boreus.</title>
        <authorList>
            <person name="Cho Y.-J."/>
            <person name="Cho A."/>
            <person name="Kim O.-S."/>
            <person name="Lee J.-I."/>
        </authorList>
    </citation>
    <scope>NUCLEOTIDE SEQUENCE [LARGE SCALE GENOMIC DNA]</scope>
    <source>
        <strain evidence="4 5">P28004</strain>
    </source>
</reference>
<feature type="domain" description="N-acetyltransferase" evidence="3">
    <location>
        <begin position="6"/>
        <end position="154"/>
    </location>
</feature>
<evidence type="ECO:0000256" key="1">
    <source>
        <dbReference type="ARBA" id="ARBA00022679"/>
    </source>
</evidence>
<dbReference type="EMBL" id="NBXE01000002">
    <property type="protein sequence ID" value="RFA29479.1"/>
    <property type="molecule type" value="Genomic_DNA"/>
</dbReference>
<dbReference type="PROSITE" id="PS51186">
    <property type="entry name" value="GNAT"/>
    <property type="match status" value="1"/>
</dbReference>
<protein>
    <submittedName>
        <fullName evidence="4">GNAT family N-acetyltransferase</fullName>
    </submittedName>
</protein>
<dbReference type="Gene3D" id="3.40.630.30">
    <property type="match status" value="1"/>
</dbReference>
<keyword evidence="2" id="KW-0012">Acyltransferase</keyword>
<evidence type="ECO:0000313" key="5">
    <source>
        <dbReference type="Proteomes" id="UP000257080"/>
    </source>
</evidence>
<evidence type="ECO:0000256" key="2">
    <source>
        <dbReference type="ARBA" id="ARBA00023315"/>
    </source>
</evidence>
<dbReference type="GO" id="GO:0016747">
    <property type="term" value="F:acyltransferase activity, transferring groups other than amino-acyl groups"/>
    <property type="evidence" value="ECO:0007669"/>
    <property type="project" value="InterPro"/>
</dbReference>
<comment type="caution">
    <text evidence="4">The sequence shown here is derived from an EMBL/GenBank/DDBJ whole genome shotgun (WGS) entry which is preliminary data.</text>
</comment>
<dbReference type="AlphaFoldDB" id="A0A3E0WF36"/>
<dbReference type="OrthoDB" id="70840at2"/>
<sequence>MDRVTVTISPTDWNDPDADRLRRAQRAELDTRYGADTEPGTKPTADDIAVFLVARDESGAAVGCGALRMLGPGEAEVKRMFVERPSRGTGVSTVILRALETEALRLGVTTLKLETGPAQPDAVRFYTREGYTSIPRFGYYEESEGSLCFARRLC</sequence>
<name>A0A3E0WF36_9MICO</name>
<dbReference type="SUPFAM" id="SSF55729">
    <property type="entry name" value="Acyl-CoA N-acyltransferases (Nat)"/>
    <property type="match status" value="1"/>
</dbReference>
<gene>
    <name evidence="4" type="ORF">B7R25_00330</name>
</gene>
<evidence type="ECO:0000313" key="4">
    <source>
        <dbReference type="EMBL" id="RFA29479.1"/>
    </source>
</evidence>
<keyword evidence="1 4" id="KW-0808">Transferase</keyword>
<dbReference type="InterPro" id="IPR050832">
    <property type="entry name" value="Bact_Acetyltransf"/>
</dbReference>
<dbReference type="PANTHER" id="PTHR43877">
    <property type="entry name" value="AMINOALKYLPHOSPHONATE N-ACETYLTRANSFERASE-RELATED-RELATED"/>
    <property type="match status" value="1"/>
</dbReference>
<dbReference type="Pfam" id="PF00583">
    <property type="entry name" value="Acetyltransf_1"/>
    <property type="match status" value="1"/>
</dbReference>
<proteinExistence type="predicted"/>
<dbReference type="PANTHER" id="PTHR43877:SF2">
    <property type="entry name" value="AMINOALKYLPHOSPHONATE N-ACETYLTRANSFERASE-RELATED"/>
    <property type="match status" value="1"/>
</dbReference>
<dbReference type="InterPro" id="IPR000182">
    <property type="entry name" value="GNAT_dom"/>
</dbReference>
<organism evidence="4 5">
    <name type="scientific">Subtercola boreus</name>
    <dbReference type="NCBI Taxonomy" id="120213"/>
    <lineage>
        <taxon>Bacteria</taxon>
        <taxon>Bacillati</taxon>
        <taxon>Actinomycetota</taxon>
        <taxon>Actinomycetes</taxon>
        <taxon>Micrococcales</taxon>
        <taxon>Microbacteriaceae</taxon>
        <taxon>Subtercola</taxon>
    </lineage>
</organism>
<dbReference type="Proteomes" id="UP000257080">
    <property type="component" value="Unassembled WGS sequence"/>
</dbReference>
<accession>A0A3E0WF36</accession>
<evidence type="ECO:0000259" key="3">
    <source>
        <dbReference type="PROSITE" id="PS51186"/>
    </source>
</evidence>